<name>A0ABW1FP55_9ACTN</name>
<accession>A0ABW1FP55</accession>
<protein>
    <submittedName>
        <fullName evidence="2">VOC family protein</fullName>
    </submittedName>
</protein>
<keyword evidence="3" id="KW-1185">Reference proteome</keyword>
<sequence length="122" mass="13482">MALIELGVVALDCPDPRALAGFYAALLDWRVTGEGDWFEAVGPRGERLAFQEVAGYRPPQWPGQEQPQQAHVDLDVRRADIEAAQEKALALGAKLVQQDDARQSWRVYLDPVGHPFCLCLVG</sequence>
<comment type="caution">
    <text evidence="2">The sequence shown here is derived from an EMBL/GenBank/DDBJ whole genome shotgun (WGS) entry which is preliminary data.</text>
</comment>
<reference evidence="3" key="1">
    <citation type="journal article" date="2019" name="Int. J. Syst. Evol. Microbiol.">
        <title>The Global Catalogue of Microorganisms (GCM) 10K type strain sequencing project: providing services to taxonomists for standard genome sequencing and annotation.</title>
        <authorList>
            <consortium name="The Broad Institute Genomics Platform"/>
            <consortium name="The Broad Institute Genome Sequencing Center for Infectious Disease"/>
            <person name="Wu L."/>
            <person name="Ma J."/>
        </authorList>
    </citation>
    <scope>NUCLEOTIDE SEQUENCE [LARGE SCALE GENOMIC DNA]</scope>
    <source>
        <strain evidence="3">CGMCC 1.15809</strain>
    </source>
</reference>
<dbReference type="PANTHER" id="PTHR35908:SF1">
    <property type="entry name" value="CONSERVED PROTEIN"/>
    <property type="match status" value="1"/>
</dbReference>
<dbReference type="PROSITE" id="PS51819">
    <property type="entry name" value="VOC"/>
    <property type="match status" value="1"/>
</dbReference>
<gene>
    <name evidence="2" type="ORF">ACFP3M_21045</name>
</gene>
<evidence type="ECO:0000313" key="3">
    <source>
        <dbReference type="Proteomes" id="UP001596241"/>
    </source>
</evidence>
<dbReference type="EMBL" id="JBHSPW010000010">
    <property type="protein sequence ID" value="MFC5895288.1"/>
    <property type="molecule type" value="Genomic_DNA"/>
</dbReference>
<dbReference type="InterPro" id="IPR029068">
    <property type="entry name" value="Glyas_Bleomycin-R_OHBP_Dase"/>
</dbReference>
<dbReference type="RefSeq" id="WP_345090693.1">
    <property type="nucleotide sequence ID" value="NZ_BAAAWG010000018.1"/>
</dbReference>
<organism evidence="2 3">
    <name type="scientific">Streptomyces ramulosus</name>
    <dbReference type="NCBI Taxonomy" id="47762"/>
    <lineage>
        <taxon>Bacteria</taxon>
        <taxon>Bacillati</taxon>
        <taxon>Actinomycetota</taxon>
        <taxon>Actinomycetes</taxon>
        <taxon>Kitasatosporales</taxon>
        <taxon>Streptomycetaceae</taxon>
        <taxon>Streptomyces</taxon>
    </lineage>
</organism>
<proteinExistence type="predicted"/>
<dbReference type="Pfam" id="PF18029">
    <property type="entry name" value="Glyoxalase_6"/>
    <property type="match status" value="1"/>
</dbReference>
<dbReference type="PANTHER" id="PTHR35908">
    <property type="entry name" value="HYPOTHETICAL FUSION PROTEIN"/>
    <property type="match status" value="1"/>
</dbReference>
<dbReference type="InterPro" id="IPR037523">
    <property type="entry name" value="VOC_core"/>
</dbReference>
<evidence type="ECO:0000259" key="1">
    <source>
        <dbReference type="PROSITE" id="PS51819"/>
    </source>
</evidence>
<dbReference type="SUPFAM" id="SSF54593">
    <property type="entry name" value="Glyoxalase/Bleomycin resistance protein/Dihydroxybiphenyl dioxygenase"/>
    <property type="match status" value="1"/>
</dbReference>
<dbReference type="Proteomes" id="UP001596241">
    <property type="component" value="Unassembled WGS sequence"/>
</dbReference>
<dbReference type="InterPro" id="IPR041581">
    <property type="entry name" value="Glyoxalase_6"/>
</dbReference>
<evidence type="ECO:0000313" key="2">
    <source>
        <dbReference type="EMBL" id="MFC5895288.1"/>
    </source>
</evidence>
<dbReference type="Gene3D" id="3.10.180.10">
    <property type="entry name" value="2,3-Dihydroxybiphenyl 1,2-Dioxygenase, domain 1"/>
    <property type="match status" value="1"/>
</dbReference>
<feature type="domain" description="VOC" evidence="1">
    <location>
        <begin position="5"/>
        <end position="121"/>
    </location>
</feature>